<dbReference type="CDD" id="cd00038">
    <property type="entry name" value="CAP_ED"/>
    <property type="match status" value="1"/>
</dbReference>
<dbReference type="SUPFAM" id="SSF51206">
    <property type="entry name" value="cAMP-binding domain-like"/>
    <property type="match status" value="2"/>
</dbReference>
<dbReference type="Pfam" id="PF00027">
    <property type="entry name" value="cNMP_binding"/>
    <property type="match status" value="1"/>
</dbReference>
<proteinExistence type="predicted"/>
<accession>A0A1B6C4Y7</accession>
<evidence type="ECO:0000259" key="1">
    <source>
        <dbReference type="PROSITE" id="PS50042"/>
    </source>
</evidence>
<dbReference type="PANTHER" id="PTHR23011">
    <property type="entry name" value="CYCLIC NUCLEOTIDE-BINDING DOMAIN CONTAINING PROTEIN"/>
    <property type="match status" value="1"/>
</dbReference>
<organism evidence="2">
    <name type="scientific">Clastoptera arizonana</name>
    <name type="common">Arizona spittle bug</name>
    <dbReference type="NCBI Taxonomy" id="38151"/>
    <lineage>
        <taxon>Eukaryota</taxon>
        <taxon>Metazoa</taxon>
        <taxon>Ecdysozoa</taxon>
        <taxon>Arthropoda</taxon>
        <taxon>Hexapoda</taxon>
        <taxon>Insecta</taxon>
        <taxon>Pterygota</taxon>
        <taxon>Neoptera</taxon>
        <taxon>Paraneoptera</taxon>
        <taxon>Hemiptera</taxon>
        <taxon>Auchenorrhyncha</taxon>
        <taxon>Cercopoidea</taxon>
        <taxon>Clastopteridae</taxon>
        <taxon>Clastoptera</taxon>
    </lineage>
</organism>
<feature type="domain" description="Cyclic nucleotide-binding" evidence="1">
    <location>
        <begin position="120"/>
        <end position="228"/>
    </location>
</feature>
<dbReference type="InterPro" id="IPR000595">
    <property type="entry name" value="cNMP-bd_dom"/>
</dbReference>
<reference evidence="2" key="1">
    <citation type="submission" date="2015-12" db="EMBL/GenBank/DDBJ databases">
        <title>De novo transcriptome assembly of four potential Pierce s Disease insect vectors from Arizona vineyards.</title>
        <authorList>
            <person name="Tassone E.E."/>
        </authorList>
    </citation>
    <scope>NUCLEOTIDE SEQUENCE</scope>
</reference>
<dbReference type="PROSITE" id="PS50042">
    <property type="entry name" value="CNMP_BINDING_3"/>
    <property type="match status" value="1"/>
</dbReference>
<dbReference type="EMBL" id="GEDC01028720">
    <property type="protein sequence ID" value="JAS08578.1"/>
    <property type="molecule type" value="Transcribed_RNA"/>
</dbReference>
<sequence length="438" mass="51015">MISTKYSVVTVMSKISGRSITSKYDGHRLRRRRKPVKISGKNRFRALVRHVIENRGWLETVDASSDITDDAKKNIRSIQSRAAKGELRINKVKKVLRKDYLYRTEEEKSELYVAIGNMKCFQRYPEEISMELVARTYFVYYGPNRILFRQGHNPTCMGVLLKGELEAYITFKDPVFGTDVTERMPNIVPGAMVGEVALLHEIPRNSTVKTATAVELLILNKDDFTSVLKNTLMKQWEEVQQCLLKLPHFFSRWTPDAVRECSIMADLKFYKREDIIFNGEIKNQKAIAYFIIKGFCNAFQKILVKKTEKVLQFVQNQEYFPLKPNMEYIVTKVCVLSAGTCFGLGERTDSYILVAESEVEILRIPLYILNKYNPLNIWNRTKISLDSKLPDALEVFNNIILHRKWEHFKAEIISNLKHRRSTSLHDVAYYWRSQKTEL</sequence>
<dbReference type="AlphaFoldDB" id="A0A1B6C4Y7"/>
<dbReference type="Gene3D" id="2.60.120.10">
    <property type="entry name" value="Jelly Rolls"/>
    <property type="match status" value="2"/>
</dbReference>
<dbReference type="PANTHER" id="PTHR23011:SF41">
    <property type="entry name" value="CYCLIC NUCLEOTIDE-BINDING DOMAIN-CONTAINING PROTEIN"/>
    <property type="match status" value="1"/>
</dbReference>
<dbReference type="InterPro" id="IPR014710">
    <property type="entry name" value="RmlC-like_jellyroll"/>
</dbReference>
<gene>
    <name evidence="2" type="ORF">g.11774</name>
</gene>
<protein>
    <recommendedName>
        <fullName evidence="1">Cyclic nucleotide-binding domain-containing protein</fullName>
    </recommendedName>
</protein>
<name>A0A1B6C4Y7_9HEMI</name>
<dbReference type="SMART" id="SM00100">
    <property type="entry name" value="cNMP"/>
    <property type="match status" value="1"/>
</dbReference>
<evidence type="ECO:0000313" key="2">
    <source>
        <dbReference type="EMBL" id="JAS08578.1"/>
    </source>
</evidence>
<dbReference type="InterPro" id="IPR018490">
    <property type="entry name" value="cNMP-bd_dom_sf"/>
</dbReference>